<proteinExistence type="predicted"/>
<dbReference type="PANTHER" id="PTHR46068">
    <property type="entry name" value="PROTEIN CBG27172"/>
    <property type="match status" value="1"/>
</dbReference>
<dbReference type="InterPro" id="IPR036397">
    <property type="entry name" value="RNaseH_sf"/>
</dbReference>
<comment type="subcellular location">
    <subcellularLocation>
        <location evidence="1">Nucleus</location>
    </subcellularLocation>
</comment>
<dbReference type="GO" id="GO:0005634">
    <property type="term" value="C:nucleus"/>
    <property type="evidence" value="ECO:0007669"/>
    <property type="project" value="UniProtKB-SubCell"/>
</dbReference>
<dbReference type="Pfam" id="PF01498">
    <property type="entry name" value="HTH_Tnp_Tc3_2"/>
    <property type="match status" value="1"/>
</dbReference>
<dbReference type="AlphaFoldDB" id="A0A4Y2SAS9"/>
<dbReference type="GO" id="GO:0003677">
    <property type="term" value="F:DNA binding"/>
    <property type="evidence" value="ECO:0007669"/>
    <property type="project" value="InterPro"/>
</dbReference>
<accession>A0A4Y2SAS9</accession>
<organism evidence="4 5">
    <name type="scientific">Araneus ventricosus</name>
    <name type="common">Orbweaver spider</name>
    <name type="synonym">Epeira ventricosa</name>
    <dbReference type="NCBI Taxonomy" id="182803"/>
    <lineage>
        <taxon>Eukaryota</taxon>
        <taxon>Metazoa</taxon>
        <taxon>Ecdysozoa</taxon>
        <taxon>Arthropoda</taxon>
        <taxon>Chelicerata</taxon>
        <taxon>Arachnida</taxon>
        <taxon>Araneae</taxon>
        <taxon>Araneomorphae</taxon>
        <taxon>Entelegynae</taxon>
        <taxon>Araneoidea</taxon>
        <taxon>Araneidae</taxon>
        <taxon>Araneus</taxon>
    </lineage>
</organism>
<evidence type="ECO:0000313" key="5">
    <source>
        <dbReference type="Proteomes" id="UP000499080"/>
    </source>
</evidence>
<comment type="caution">
    <text evidence="4">The sequence shown here is derived from an EMBL/GenBank/DDBJ whole genome shotgun (WGS) entry which is preliminary data.</text>
</comment>
<protein>
    <submittedName>
        <fullName evidence="4">Transposable element Tc1 transposase</fullName>
    </submittedName>
</protein>
<dbReference type="Gene3D" id="3.30.420.10">
    <property type="entry name" value="Ribonuclease H-like superfamily/Ribonuclease H"/>
    <property type="match status" value="1"/>
</dbReference>
<evidence type="ECO:0000313" key="4">
    <source>
        <dbReference type="EMBL" id="GBN84365.1"/>
    </source>
</evidence>
<dbReference type="Proteomes" id="UP000499080">
    <property type="component" value="Unassembled WGS sequence"/>
</dbReference>
<dbReference type="SUPFAM" id="SSF46689">
    <property type="entry name" value="Homeodomain-like"/>
    <property type="match status" value="1"/>
</dbReference>
<dbReference type="InterPro" id="IPR002492">
    <property type="entry name" value="Transposase_Tc1-like"/>
</dbReference>
<reference evidence="4 5" key="1">
    <citation type="journal article" date="2019" name="Sci. Rep.">
        <title>Orb-weaving spider Araneus ventricosus genome elucidates the spidroin gene catalogue.</title>
        <authorList>
            <person name="Kono N."/>
            <person name="Nakamura H."/>
            <person name="Ohtoshi R."/>
            <person name="Moran D.A.P."/>
            <person name="Shinohara A."/>
            <person name="Yoshida Y."/>
            <person name="Fujiwara M."/>
            <person name="Mori M."/>
            <person name="Tomita M."/>
            <person name="Arakawa K."/>
        </authorList>
    </citation>
    <scope>NUCLEOTIDE SEQUENCE [LARGE SCALE GENOMIC DNA]</scope>
</reference>
<dbReference type="InterPro" id="IPR036388">
    <property type="entry name" value="WH-like_DNA-bd_sf"/>
</dbReference>
<keyword evidence="5" id="KW-1185">Reference proteome</keyword>
<name>A0A4Y2SAS9_ARAVE</name>
<dbReference type="EMBL" id="BGPR01020327">
    <property type="protein sequence ID" value="GBN84362.1"/>
    <property type="molecule type" value="Genomic_DNA"/>
</dbReference>
<dbReference type="PANTHER" id="PTHR46068:SF1">
    <property type="entry name" value="TRANSPOSASE IS30-LIKE HTH DOMAIN-CONTAINING PROTEIN"/>
    <property type="match status" value="1"/>
</dbReference>
<dbReference type="OrthoDB" id="4843387at2759"/>
<sequence length="278" mass="32621">MAGCYKVTTYCIRNLIIEHFKDGKSIRTIGKLVKVSPSTVFTIIRRWKLRGTVENALKSRAPHTLTHRNRSFIMHTIKKNPRLNAVKLTTELEKRFAIKVNPETVRRVIRSYGYNSRFARRNFFVNERTRKLRLYLAKFMVDKDISFWESVIFVDESKFNIFVSDGRITVWRTPNEELNPKNFLPNVKYRGGGIMVWGCSTASGMGNLVFSENNMDQYKYINILKENLKISAQKFGIQNTFKLYQDNDPKHIALNVRLWLLYSTTVPKLSRLHYILQI</sequence>
<dbReference type="Gene3D" id="1.10.10.10">
    <property type="entry name" value="Winged helix-like DNA-binding domain superfamily/Winged helix DNA-binding domain"/>
    <property type="match status" value="1"/>
</dbReference>
<evidence type="ECO:0000313" key="3">
    <source>
        <dbReference type="EMBL" id="GBN84362.1"/>
    </source>
</evidence>
<gene>
    <name evidence="4" type="primary">tc1a_296</name>
    <name evidence="3" type="synonym">tc1a_37</name>
    <name evidence="3" type="ORF">AVEN_113877_1</name>
    <name evidence="4" type="ORF">AVEN_231560_1</name>
</gene>
<evidence type="ECO:0000259" key="2">
    <source>
        <dbReference type="Pfam" id="PF01498"/>
    </source>
</evidence>
<dbReference type="EMBL" id="BGPR01020328">
    <property type="protein sequence ID" value="GBN84365.1"/>
    <property type="molecule type" value="Genomic_DNA"/>
</dbReference>
<dbReference type="GO" id="GO:0015074">
    <property type="term" value="P:DNA integration"/>
    <property type="evidence" value="ECO:0007669"/>
    <property type="project" value="InterPro"/>
</dbReference>
<dbReference type="Pfam" id="PF13384">
    <property type="entry name" value="HTH_23"/>
    <property type="match status" value="1"/>
</dbReference>
<dbReference type="InterPro" id="IPR009057">
    <property type="entry name" value="Homeodomain-like_sf"/>
</dbReference>
<dbReference type="GO" id="GO:0006313">
    <property type="term" value="P:DNA transposition"/>
    <property type="evidence" value="ECO:0007669"/>
    <property type="project" value="InterPro"/>
</dbReference>
<evidence type="ECO:0000256" key="1">
    <source>
        <dbReference type="ARBA" id="ARBA00004123"/>
    </source>
</evidence>
<feature type="domain" description="Transposase Tc1-like" evidence="2">
    <location>
        <begin position="73"/>
        <end position="138"/>
    </location>
</feature>